<evidence type="ECO:0000256" key="1">
    <source>
        <dbReference type="SAM" id="MobiDB-lite"/>
    </source>
</evidence>
<proteinExistence type="predicted"/>
<dbReference type="InterPro" id="IPR027417">
    <property type="entry name" value="P-loop_NTPase"/>
</dbReference>
<dbReference type="Gene3D" id="3.40.50.300">
    <property type="entry name" value="P-loop containing nucleotide triphosphate hydrolases"/>
    <property type="match status" value="1"/>
</dbReference>
<organism evidence="2 3">
    <name type="scientific">Streptomyces synnematoformans</name>
    <dbReference type="NCBI Taxonomy" id="415721"/>
    <lineage>
        <taxon>Bacteria</taxon>
        <taxon>Bacillati</taxon>
        <taxon>Actinomycetota</taxon>
        <taxon>Actinomycetes</taxon>
        <taxon>Kitasatosporales</taxon>
        <taxon>Streptomycetaceae</taxon>
        <taxon>Streptomyces</taxon>
    </lineage>
</organism>
<keyword evidence="3" id="KW-1185">Reference proteome</keyword>
<dbReference type="Proteomes" id="UP001500443">
    <property type="component" value="Unassembled WGS sequence"/>
</dbReference>
<feature type="compositionally biased region" description="Acidic residues" evidence="1">
    <location>
        <begin position="319"/>
        <end position="332"/>
    </location>
</feature>
<dbReference type="RefSeq" id="WP_344294275.1">
    <property type="nucleotide sequence ID" value="NZ_BAAAPF010000338.1"/>
</dbReference>
<accession>A0ABN1ZRE9</accession>
<comment type="caution">
    <text evidence="2">The sequence shown here is derived from an EMBL/GenBank/DDBJ whole genome shotgun (WGS) entry which is preliminary data.</text>
</comment>
<reference evidence="2 3" key="1">
    <citation type="journal article" date="2019" name="Int. J. Syst. Evol. Microbiol.">
        <title>The Global Catalogue of Microorganisms (GCM) 10K type strain sequencing project: providing services to taxonomists for standard genome sequencing and annotation.</title>
        <authorList>
            <consortium name="The Broad Institute Genomics Platform"/>
            <consortium name="The Broad Institute Genome Sequencing Center for Infectious Disease"/>
            <person name="Wu L."/>
            <person name="Ma J."/>
        </authorList>
    </citation>
    <scope>NUCLEOTIDE SEQUENCE [LARGE SCALE GENOMIC DNA]</scope>
    <source>
        <strain evidence="2 3">JCM 15481</strain>
    </source>
</reference>
<dbReference type="SUPFAM" id="SSF52540">
    <property type="entry name" value="P-loop containing nucleoside triphosphate hydrolases"/>
    <property type="match status" value="1"/>
</dbReference>
<evidence type="ECO:0000313" key="3">
    <source>
        <dbReference type="Proteomes" id="UP001500443"/>
    </source>
</evidence>
<sequence>MTARRQGALPPRTRLVHIGPHKTGTTTLQGAFHLSRRALAAHGVRYAGRSRQPAHAVAAIAGGTPVHSLEAPSTAHWEQLCAEVARAGRRRRVVVSSERFANADADTARAVVDGLGGERVHVVVTLRPLLKILPSQWQEYVKTGHRHAYVDWLDGMLRRPPYDKPTPSFWRRHRHDELVARWAKAAGAENLTVVVVDQGDPLWQLRAFEDLLGLPEGLLQPERDGFTNRSLTAAEVELLRLVNGELSRSRRPAAERKLVREALVRELRGAYEPGKDAARIATPAWARRAAAAVSAEMVAGIRDSGVRVMGGLDSLVPEPEPEAAEPDGDEPAAEPRLPVSAVHAAVAGALAAAAGSP</sequence>
<feature type="region of interest" description="Disordered" evidence="1">
    <location>
        <begin position="312"/>
        <end position="337"/>
    </location>
</feature>
<gene>
    <name evidence="2" type="ORF">GCM10009802_59790</name>
</gene>
<name>A0ABN1ZRE9_9ACTN</name>
<protein>
    <recommendedName>
        <fullName evidence="4">Sulfotransferase family protein</fullName>
    </recommendedName>
</protein>
<dbReference type="EMBL" id="BAAAPF010000338">
    <property type="protein sequence ID" value="GAA1502836.1"/>
    <property type="molecule type" value="Genomic_DNA"/>
</dbReference>
<evidence type="ECO:0008006" key="4">
    <source>
        <dbReference type="Google" id="ProtNLM"/>
    </source>
</evidence>
<evidence type="ECO:0000313" key="2">
    <source>
        <dbReference type="EMBL" id="GAA1502836.1"/>
    </source>
</evidence>